<organism evidence="5 6">
    <name type="scientific">Kitasatospora setae (strain ATCC 33774 / DSM 43861 / JCM 3304 / KCC A-0304 / NBRC 14216 / KM-6054)</name>
    <name type="common">Streptomyces setae</name>
    <dbReference type="NCBI Taxonomy" id="452652"/>
    <lineage>
        <taxon>Bacteria</taxon>
        <taxon>Bacillati</taxon>
        <taxon>Actinomycetota</taxon>
        <taxon>Actinomycetes</taxon>
        <taxon>Kitasatosporales</taxon>
        <taxon>Streptomycetaceae</taxon>
        <taxon>Kitasatospora</taxon>
    </lineage>
</organism>
<dbReference type="Pfam" id="PF03403">
    <property type="entry name" value="PAF-AH_p_II"/>
    <property type="match status" value="1"/>
</dbReference>
<dbReference type="InterPro" id="IPR029058">
    <property type="entry name" value="AB_hydrolase_fold"/>
</dbReference>
<keyword evidence="2" id="KW-0442">Lipid degradation</keyword>
<dbReference type="InterPro" id="IPR006311">
    <property type="entry name" value="TAT_signal"/>
</dbReference>
<evidence type="ECO:0000313" key="5">
    <source>
        <dbReference type="EMBL" id="BAJ32329.1"/>
    </source>
</evidence>
<keyword evidence="4" id="KW-0732">Signal</keyword>
<dbReference type="GO" id="GO:0016042">
    <property type="term" value="P:lipid catabolic process"/>
    <property type="evidence" value="ECO:0007669"/>
    <property type="project" value="UniProtKB-KW"/>
</dbReference>
<name>E4N2E5_KITSK</name>
<evidence type="ECO:0000313" key="6">
    <source>
        <dbReference type="Proteomes" id="UP000007076"/>
    </source>
</evidence>
<reference evidence="5 6" key="1">
    <citation type="journal article" date="2010" name="DNA Res.">
        <title>Genome sequence of Kitasatospora setae NBRC 14216T: an evolutionary snapshot of the family Streptomycetaceae.</title>
        <authorList>
            <person name="Ichikawa N."/>
            <person name="Oguchi A."/>
            <person name="Ikeda H."/>
            <person name="Ishikawa J."/>
            <person name="Kitani S."/>
            <person name="Watanabe Y."/>
            <person name="Nakamura S."/>
            <person name="Katano Y."/>
            <person name="Kishi E."/>
            <person name="Sasagawa M."/>
            <person name="Ankai A."/>
            <person name="Fukui S."/>
            <person name="Hashimoto Y."/>
            <person name="Kamata S."/>
            <person name="Otoguro M."/>
            <person name="Tanikawa S."/>
            <person name="Nihira T."/>
            <person name="Horinouchi S."/>
            <person name="Ohnishi Y."/>
            <person name="Hayakawa M."/>
            <person name="Kuzuyama T."/>
            <person name="Arisawa A."/>
            <person name="Nomoto F."/>
            <person name="Miura H."/>
            <person name="Takahashi Y."/>
            <person name="Fujita N."/>
        </authorList>
    </citation>
    <scope>NUCLEOTIDE SEQUENCE [LARGE SCALE GENOMIC DNA]</scope>
    <source>
        <strain evidence="6">ATCC 33774 / DSM 43861 / JCM 3304 / KCC A-0304 / NBRC 14216 / KM-6054</strain>
    </source>
</reference>
<gene>
    <name evidence="5" type="ordered locus">KSE_65700</name>
</gene>
<dbReference type="PATRIC" id="fig|452652.3.peg.6596"/>
<dbReference type="AlphaFoldDB" id="E4N2E5"/>
<dbReference type="STRING" id="452652.KSE_65700"/>
<dbReference type="eggNOG" id="COG4188">
    <property type="taxonomic scope" value="Bacteria"/>
</dbReference>
<accession>E4N2E5</accession>
<proteinExistence type="predicted"/>
<keyword evidence="1" id="KW-0378">Hydrolase</keyword>
<feature type="chain" id="PRO_5039624611" evidence="4">
    <location>
        <begin position="24"/>
        <end position="404"/>
    </location>
</feature>
<evidence type="ECO:0000256" key="3">
    <source>
        <dbReference type="ARBA" id="ARBA00023098"/>
    </source>
</evidence>
<dbReference type="HOGENOM" id="CLU_026278_1_0_11"/>
<feature type="signal peptide" evidence="4">
    <location>
        <begin position="1"/>
        <end position="23"/>
    </location>
</feature>
<evidence type="ECO:0000256" key="1">
    <source>
        <dbReference type="ARBA" id="ARBA00022801"/>
    </source>
</evidence>
<evidence type="ECO:0000256" key="2">
    <source>
        <dbReference type="ARBA" id="ARBA00022963"/>
    </source>
</evidence>
<sequence>MKRRTLLSSSAVLATGLATAALAGPLAPPAAAEAGGPAGSAEPVRFRLPAPDGPYPVGTVALHLVDAGRPDPWVPSRPCRELMVSVWYPARGGAGRPVAPWMPRAAADRYLELLGAPPDRVRLGGTHGRAGAPVGGPPGPLPVVLYSPGADASRSFGTGAVEDLASHGFLVVTVDHTYDAAAVAFPGGRVETAPPGGVGDYAKALEVRTADIRFVLDRLAVLGAGGHPGDRRTPLPAGLPGAPDLRRIGMFGHSLGGATTAGAMLADRRITAGASLDGGAAGPVVDAGLDRPFLVVDTPGKGGMASNPALRAFWSHLRGWRLHLTVRGAAHHSFGDDVLLLPLLAPLLGMSPADLEQDVGTIPAARAQAFQRAYPRAFFDLHLRGRGRLLDGPSAAFPEVDHQR</sequence>
<dbReference type="SUPFAM" id="SSF53474">
    <property type="entry name" value="alpha/beta-Hydrolases"/>
    <property type="match status" value="1"/>
</dbReference>
<dbReference type="PANTHER" id="PTHR10272">
    <property type="entry name" value="PLATELET-ACTIVATING FACTOR ACETYLHYDROLASE"/>
    <property type="match status" value="1"/>
</dbReference>
<dbReference type="GO" id="GO:0003847">
    <property type="term" value="F:1-alkyl-2-acetylglycerophosphocholine esterase activity"/>
    <property type="evidence" value="ECO:0007669"/>
    <property type="project" value="TreeGrafter"/>
</dbReference>
<dbReference type="Proteomes" id="UP000007076">
    <property type="component" value="Chromosome"/>
</dbReference>
<dbReference type="PROSITE" id="PS51318">
    <property type="entry name" value="TAT"/>
    <property type="match status" value="1"/>
</dbReference>
<protein>
    <submittedName>
        <fullName evidence="5">Putative lipase</fullName>
    </submittedName>
</protein>
<dbReference type="PANTHER" id="PTHR10272:SF0">
    <property type="entry name" value="PLATELET-ACTIVATING FACTOR ACETYLHYDROLASE"/>
    <property type="match status" value="1"/>
</dbReference>
<keyword evidence="3" id="KW-0443">Lipid metabolism</keyword>
<dbReference type="EMBL" id="AP010968">
    <property type="protein sequence ID" value="BAJ32329.1"/>
    <property type="molecule type" value="Genomic_DNA"/>
</dbReference>
<evidence type="ECO:0000256" key="4">
    <source>
        <dbReference type="SAM" id="SignalP"/>
    </source>
</evidence>
<dbReference type="RefSeq" id="WP_014139625.1">
    <property type="nucleotide sequence ID" value="NC_016109.1"/>
</dbReference>
<dbReference type="KEGG" id="ksk:KSE_65700"/>
<dbReference type="Gene3D" id="3.40.50.1820">
    <property type="entry name" value="alpha/beta hydrolase"/>
    <property type="match status" value="1"/>
</dbReference>
<keyword evidence="6" id="KW-1185">Reference proteome</keyword>